<proteinExistence type="predicted"/>
<reference evidence="1" key="1">
    <citation type="submission" date="2021-02" db="EMBL/GenBank/DDBJ databases">
        <authorList>
            <person name="Nowell W R."/>
        </authorList>
    </citation>
    <scope>NUCLEOTIDE SEQUENCE</scope>
    <source>
        <strain evidence="1">Ploen Becks lab</strain>
    </source>
</reference>
<comment type="caution">
    <text evidence="1">The sequence shown here is derived from an EMBL/GenBank/DDBJ whole genome shotgun (WGS) entry which is preliminary data.</text>
</comment>
<dbReference type="Proteomes" id="UP000663879">
    <property type="component" value="Unassembled WGS sequence"/>
</dbReference>
<gene>
    <name evidence="1" type="ORF">OXX778_LOCUS17868</name>
</gene>
<name>A0A814J2Q4_9BILA</name>
<evidence type="ECO:0000313" key="2">
    <source>
        <dbReference type="Proteomes" id="UP000663879"/>
    </source>
</evidence>
<organism evidence="1 2">
    <name type="scientific">Brachionus calyciflorus</name>
    <dbReference type="NCBI Taxonomy" id="104777"/>
    <lineage>
        <taxon>Eukaryota</taxon>
        <taxon>Metazoa</taxon>
        <taxon>Spiralia</taxon>
        <taxon>Gnathifera</taxon>
        <taxon>Rotifera</taxon>
        <taxon>Eurotatoria</taxon>
        <taxon>Monogononta</taxon>
        <taxon>Pseudotrocha</taxon>
        <taxon>Ploima</taxon>
        <taxon>Brachionidae</taxon>
        <taxon>Brachionus</taxon>
    </lineage>
</organism>
<dbReference type="AlphaFoldDB" id="A0A814J2Q4"/>
<keyword evidence="2" id="KW-1185">Reference proteome</keyword>
<dbReference type="EMBL" id="CAJNOC010004711">
    <property type="protein sequence ID" value="CAF1031108.1"/>
    <property type="molecule type" value="Genomic_DNA"/>
</dbReference>
<dbReference type="OrthoDB" id="10500707at2759"/>
<sequence length="77" mass="9064">MNIFIQNYIKNIINEDKDIVPACILDRLINVYNIPVNLIPQLKQVQNFITNLRNRAVNPNSISNVRRFIKDNLNKEK</sequence>
<protein>
    <submittedName>
        <fullName evidence="1">Uncharacterized protein</fullName>
    </submittedName>
</protein>
<evidence type="ECO:0000313" key="1">
    <source>
        <dbReference type="EMBL" id="CAF1031108.1"/>
    </source>
</evidence>
<accession>A0A814J2Q4</accession>